<evidence type="ECO:0000313" key="3">
    <source>
        <dbReference type="Proteomes" id="UP000321389"/>
    </source>
</evidence>
<dbReference type="OrthoDB" id="8420502at2"/>
<feature type="domain" description="YjiS-like" evidence="1">
    <location>
        <begin position="21"/>
        <end position="51"/>
    </location>
</feature>
<reference evidence="2" key="1">
    <citation type="submission" date="2020-04" db="EMBL/GenBank/DDBJ databases">
        <title>Nitratireductor sp. nov. isolated from mangrove soil.</title>
        <authorList>
            <person name="Ye Y."/>
        </authorList>
    </citation>
    <scope>NUCLEOTIDE SEQUENCE</scope>
    <source>
        <strain evidence="2">SY7</strain>
    </source>
</reference>
<sequence>MTDHHNRRFRSALGRLLLRGFHRWQRQKAINQLRALDDRKLWDIGLTRNDIPQAVDRLFRKE</sequence>
<dbReference type="AlphaFoldDB" id="A0A5B8KXM6"/>
<evidence type="ECO:0000259" key="1">
    <source>
        <dbReference type="Pfam" id="PF06568"/>
    </source>
</evidence>
<name>A0A5B8KXM6_9HYPH</name>
<protein>
    <submittedName>
        <fullName evidence="2">DUF1127 domain-containing protein</fullName>
    </submittedName>
</protein>
<keyword evidence="3" id="KW-1185">Reference proteome</keyword>
<evidence type="ECO:0000313" key="2">
    <source>
        <dbReference type="EMBL" id="QDZ00220.1"/>
    </source>
</evidence>
<dbReference type="KEGG" id="niy:FQ775_07420"/>
<dbReference type="InterPro" id="IPR009506">
    <property type="entry name" value="YjiS-like"/>
</dbReference>
<gene>
    <name evidence="2" type="ORF">FQ775_07420</name>
</gene>
<dbReference type="RefSeq" id="WP_146298869.1">
    <property type="nucleotide sequence ID" value="NZ_CP042301.2"/>
</dbReference>
<accession>A0A5B8KXM6</accession>
<organism evidence="2 3">
    <name type="scientific">Nitratireductor mangrovi</name>
    <dbReference type="NCBI Taxonomy" id="2599600"/>
    <lineage>
        <taxon>Bacteria</taxon>
        <taxon>Pseudomonadati</taxon>
        <taxon>Pseudomonadota</taxon>
        <taxon>Alphaproteobacteria</taxon>
        <taxon>Hyphomicrobiales</taxon>
        <taxon>Phyllobacteriaceae</taxon>
        <taxon>Nitratireductor</taxon>
    </lineage>
</organism>
<dbReference type="EMBL" id="CP042301">
    <property type="protein sequence ID" value="QDZ00220.1"/>
    <property type="molecule type" value="Genomic_DNA"/>
</dbReference>
<proteinExistence type="predicted"/>
<dbReference type="Proteomes" id="UP000321389">
    <property type="component" value="Chromosome"/>
</dbReference>
<dbReference type="Pfam" id="PF06568">
    <property type="entry name" value="YjiS-like"/>
    <property type="match status" value="1"/>
</dbReference>